<comment type="catalytic activity">
    <reaction evidence="1">
        <text>Release of an N-terminal amino acid, Xaa-|-Yaa-, in which Xaa is preferably Leu, but may be other amino acids including Pro although not Arg or Lys, and Yaa may be Pro. Amino acid amides and methyl esters are also readily hydrolyzed, but rates on arylamides are exceedingly low.</text>
        <dbReference type="EC" id="3.4.11.1"/>
    </reaction>
</comment>
<dbReference type="Proteomes" id="UP000229385">
    <property type="component" value="Unassembled WGS sequence"/>
</dbReference>
<dbReference type="InterPro" id="IPR000819">
    <property type="entry name" value="Peptidase_M17_C"/>
</dbReference>
<dbReference type="SUPFAM" id="SSF53187">
    <property type="entry name" value="Zn-dependent exopeptidases"/>
    <property type="match status" value="1"/>
</dbReference>
<dbReference type="GO" id="GO:0005737">
    <property type="term" value="C:cytoplasm"/>
    <property type="evidence" value="ECO:0007669"/>
    <property type="project" value="InterPro"/>
</dbReference>
<dbReference type="NCBIfam" id="NF002083">
    <property type="entry name" value="PRK00913.3-5"/>
    <property type="match status" value="1"/>
</dbReference>
<dbReference type="PROSITE" id="PS00631">
    <property type="entry name" value="CYTOSOL_AP"/>
    <property type="match status" value="1"/>
</dbReference>
<reference evidence="9" key="1">
    <citation type="submission" date="2017-09" db="EMBL/GenBank/DDBJ databases">
        <title>Depth-based differentiation of microbial function through sediment-hosted aquifers and enrichment of novel symbionts in the deep terrestrial subsurface.</title>
        <authorList>
            <person name="Probst A.J."/>
            <person name="Ladd B."/>
            <person name="Jarett J.K."/>
            <person name="Geller-Mcgrath D.E."/>
            <person name="Sieber C.M.K."/>
            <person name="Emerson J.B."/>
            <person name="Anantharaman K."/>
            <person name="Thomas B.C."/>
            <person name="Malmstrom R."/>
            <person name="Stieglmeier M."/>
            <person name="Klingl A."/>
            <person name="Woyke T."/>
            <person name="Ryan C.M."/>
            <person name="Banfield J.F."/>
        </authorList>
    </citation>
    <scope>NUCLEOTIDE SEQUENCE [LARGE SCALE GENOMIC DNA]</scope>
</reference>
<evidence type="ECO:0000256" key="4">
    <source>
        <dbReference type="ARBA" id="ARBA00022438"/>
    </source>
</evidence>
<accession>A0A2M7XDG3</accession>
<dbReference type="PRINTS" id="PR00481">
    <property type="entry name" value="LAMNOPPTDASE"/>
</dbReference>
<proteinExistence type="inferred from homology"/>
<dbReference type="InterPro" id="IPR023042">
    <property type="entry name" value="Peptidase_M17_leu_NH2_pept"/>
</dbReference>
<dbReference type="GO" id="GO:0070006">
    <property type="term" value="F:metalloaminopeptidase activity"/>
    <property type="evidence" value="ECO:0007669"/>
    <property type="project" value="InterPro"/>
</dbReference>
<dbReference type="AlphaFoldDB" id="A0A2M7XDG3"/>
<dbReference type="HAMAP" id="MF_00181">
    <property type="entry name" value="Cytosol_peptidase_M17"/>
    <property type="match status" value="1"/>
</dbReference>
<protein>
    <submittedName>
        <fullName evidence="8">Leucyl aminopeptidase</fullName>
    </submittedName>
</protein>
<evidence type="ECO:0000313" key="8">
    <source>
        <dbReference type="EMBL" id="PJA45885.1"/>
    </source>
</evidence>
<dbReference type="Gene3D" id="3.40.220.10">
    <property type="entry name" value="Leucine Aminopeptidase, subunit E, domain 1"/>
    <property type="match status" value="1"/>
</dbReference>
<evidence type="ECO:0000256" key="6">
    <source>
        <dbReference type="ARBA" id="ARBA00022801"/>
    </source>
</evidence>
<dbReference type="NCBIfam" id="NF002073">
    <property type="entry name" value="PRK00913.1-2"/>
    <property type="match status" value="1"/>
</dbReference>
<dbReference type="InterPro" id="IPR011356">
    <property type="entry name" value="Leucine_aapep/pepB"/>
</dbReference>
<feature type="non-terminal residue" evidence="8">
    <location>
        <position position="1"/>
    </location>
</feature>
<dbReference type="PANTHER" id="PTHR11963:SF23">
    <property type="entry name" value="CYTOSOL AMINOPEPTIDASE"/>
    <property type="match status" value="1"/>
</dbReference>
<dbReference type="PANTHER" id="PTHR11963">
    <property type="entry name" value="LEUCINE AMINOPEPTIDASE-RELATED"/>
    <property type="match status" value="1"/>
</dbReference>
<organism evidence="8 9">
    <name type="scientific">Candidatus Uhrbacteria bacterium CG_4_9_14_3_um_filter_50_9</name>
    <dbReference type="NCBI Taxonomy" id="1975035"/>
    <lineage>
        <taxon>Bacteria</taxon>
        <taxon>Candidatus Uhriibacteriota</taxon>
    </lineage>
</organism>
<evidence type="ECO:0000259" key="7">
    <source>
        <dbReference type="PROSITE" id="PS00631"/>
    </source>
</evidence>
<evidence type="ECO:0000256" key="5">
    <source>
        <dbReference type="ARBA" id="ARBA00022670"/>
    </source>
</evidence>
<keyword evidence="5" id="KW-0645">Protease</keyword>
<dbReference type="CDD" id="cd00433">
    <property type="entry name" value="Peptidase_M17"/>
    <property type="match status" value="1"/>
</dbReference>
<evidence type="ECO:0000256" key="2">
    <source>
        <dbReference type="ARBA" id="ARBA00000967"/>
    </source>
</evidence>
<gene>
    <name evidence="8" type="ORF">CO174_01465</name>
</gene>
<keyword evidence="4 8" id="KW-0031">Aminopeptidase</keyword>
<feature type="domain" description="Cytosol aminopeptidase" evidence="7">
    <location>
        <begin position="272"/>
        <end position="279"/>
    </location>
</feature>
<sequence length="423" mass="44840">LVVGLGKKKEFELDSVRKAAAVSFGVANALGVKRVVSVLHGAGNGGLVPRDCARAITEGVVLASYRFGIYVKPQKKQVDAFEIVTSDGRAVRSAELGIEDGEIGAEGAIFARDLVNMPANDMLPETLVEKAKEIGVGKGSIRVRVYDQEKLEKMGAGSLLAVAKGSDNPPYLVHMIYTPEGKAKKKVCLVGKAVTFDSGGLSLKPANFMETMKCDMGGSAVVLGVFSVIDRLAPKAEVHGIFGAVENMPSGKAFRPGDVVTAMNKKTIEVLNTDAEGRLTLADTLTYATKQKPDFIIDLATLTGACVVALGEEISAVMSNDTALTDQILSAAKAADEKMWPLPLEKNYKPLLKSDVADLKNIGGRWGGAITAGLFLEEFVAEIPWAHIDIAGATFAERPIDAYTPKGGTGHAVRTLLELLRSI</sequence>
<evidence type="ECO:0000313" key="9">
    <source>
        <dbReference type="Proteomes" id="UP000229385"/>
    </source>
</evidence>
<dbReference type="EMBL" id="PFWU01000017">
    <property type="protein sequence ID" value="PJA45885.1"/>
    <property type="molecule type" value="Genomic_DNA"/>
</dbReference>
<dbReference type="InterPro" id="IPR043472">
    <property type="entry name" value="Macro_dom-like"/>
</dbReference>
<evidence type="ECO:0000256" key="1">
    <source>
        <dbReference type="ARBA" id="ARBA00000135"/>
    </source>
</evidence>
<dbReference type="InterPro" id="IPR008283">
    <property type="entry name" value="Peptidase_M17_N"/>
</dbReference>
<comment type="similarity">
    <text evidence="3">Belongs to the peptidase M17 family.</text>
</comment>
<name>A0A2M7XDG3_9BACT</name>
<comment type="caution">
    <text evidence="8">The sequence shown here is derived from an EMBL/GenBank/DDBJ whole genome shotgun (WGS) entry which is preliminary data.</text>
</comment>
<dbReference type="SUPFAM" id="SSF52949">
    <property type="entry name" value="Macro domain-like"/>
    <property type="match status" value="1"/>
</dbReference>
<dbReference type="NCBIfam" id="NF002074">
    <property type="entry name" value="PRK00913.1-4"/>
    <property type="match status" value="1"/>
</dbReference>
<dbReference type="Pfam" id="PF00883">
    <property type="entry name" value="Peptidase_M17"/>
    <property type="match status" value="1"/>
</dbReference>
<evidence type="ECO:0000256" key="3">
    <source>
        <dbReference type="ARBA" id="ARBA00009528"/>
    </source>
</evidence>
<dbReference type="Pfam" id="PF02789">
    <property type="entry name" value="Peptidase_M17_N"/>
    <property type="match status" value="1"/>
</dbReference>
<dbReference type="GO" id="GO:0006508">
    <property type="term" value="P:proteolysis"/>
    <property type="evidence" value="ECO:0007669"/>
    <property type="project" value="UniProtKB-KW"/>
</dbReference>
<dbReference type="GO" id="GO:0030145">
    <property type="term" value="F:manganese ion binding"/>
    <property type="evidence" value="ECO:0007669"/>
    <property type="project" value="InterPro"/>
</dbReference>
<dbReference type="Gene3D" id="3.40.630.10">
    <property type="entry name" value="Zn peptidases"/>
    <property type="match status" value="1"/>
</dbReference>
<comment type="catalytic activity">
    <reaction evidence="2">
        <text>Release of an N-terminal amino acid, preferentially leucine, but not glutamic or aspartic acids.</text>
        <dbReference type="EC" id="3.4.11.10"/>
    </reaction>
</comment>
<keyword evidence="6" id="KW-0378">Hydrolase</keyword>